<dbReference type="Pfam" id="PF00535">
    <property type="entry name" value="Glycos_transf_2"/>
    <property type="match status" value="1"/>
</dbReference>
<evidence type="ECO:0000259" key="1">
    <source>
        <dbReference type="Pfam" id="PF00535"/>
    </source>
</evidence>
<dbReference type="OrthoDB" id="9810303at2"/>
<dbReference type="RefSeq" id="WP_125024705.1">
    <property type="nucleotide sequence ID" value="NZ_CP034159.1"/>
</dbReference>
<dbReference type="Gene3D" id="3.90.550.10">
    <property type="entry name" value="Spore Coat Polysaccharide Biosynthesis Protein SpsA, Chain A"/>
    <property type="match status" value="1"/>
</dbReference>
<name>A0A3G8XNJ3_9FLAO</name>
<reference evidence="3" key="1">
    <citation type="submission" date="2018-11" db="EMBL/GenBank/DDBJ databases">
        <title>Proposal to divide the Flavobacteriaceae and reorganize its genera based on Amino Acid Identity values calculated from whole genome sequences.</title>
        <authorList>
            <person name="Nicholson A.C."/>
            <person name="Gulvik C.A."/>
            <person name="Whitney A.M."/>
            <person name="Humrighouse B.W."/>
            <person name="Bell M."/>
            <person name="Holmes B."/>
            <person name="Steigerwalt A.G."/>
            <person name="Villarma A."/>
            <person name="Sheth M."/>
            <person name="Batra D."/>
            <person name="Pryor J."/>
            <person name="Bernardet J.-F."/>
            <person name="Hugo C."/>
            <person name="Kampfer P."/>
            <person name="Newman J.D."/>
            <person name="McQuiston J.R."/>
        </authorList>
    </citation>
    <scope>NUCLEOTIDE SEQUENCE [LARGE SCALE GENOMIC DNA]</scope>
    <source>
        <strain evidence="3">G0081</strain>
    </source>
</reference>
<dbReference type="PANTHER" id="PTHR22916">
    <property type="entry name" value="GLYCOSYLTRANSFERASE"/>
    <property type="match status" value="1"/>
</dbReference>
<dbReference type="KEGG" id="ccas:EIB73_09155"/>
<organism evidence="2 3">
    <name type="scientific">Kaistella carnis</name>
    <dbReference type="NCBI Taxonomy" id="1241979"/>
    <lineage>
        <taxon>Bacteria</taxon>
        <taxon>Pseudomonadati</taxon>
        <taxon>Bacteroidota</taxon>
        <taxon>Flavobacteriia</taxon>
        <taxon>Flavobacteriales</taxon>
        <taxon>Weeksellaceae</taxon>
        <taxon>Chryseobacterium group</taxon>
        <taxon>Kaistella</taxon>
    </lineage>
</organism>
<accession>A0A3G8XNJ3</accession>
<sequence length="286" mass="33639">MLFTIFTPTYNRAYTLPKLYESLKAQNHKNFVWLIVDDGSTDGTQDLIEGYKAEDKIPIRYFKQENKGKHIAVNEGLKYADTQWFCIIDSDDYLESTATEVWEQLSREIANHKNYAGFSFIHFSDKIIYDEKEYGNKRLSKVSDYKWEHYGEMLFCFKTDVISDFSFPIFPDEKFCQESVLFFPILRKYRILVTDHVLVHGEYLTDGLSQNHYASMLKSPNYGLLSIQEYFLDATTAKEKMYLAEAYWDIVLKSRRIPVMKALTGLPFIWTIKVFKDKILKKIGNK</sequence>
<gene>
    <name evidence="2" type="ORF">EIB73_09155</name>
</gene>
<dbReference type="GO" id="GO:0016758">
    <property type="term" value="F:hexosyltransferase activity"/>
    <property type="evidence" value="ECO:0007669"/>
    <property type="project" value="UniProtKB-ARBA"/>
</dbReference>
<keyword evidence="3" id="KW-1185">Reference proteome</keyword>
<evidence type="ECO:0000313" key="2">
    <source>
        <dbReference type="EMBL" id="AZI33337.1"/>
    </source>
</evidence>
<evidence type="ECO:0000313" key="3">
    <source>
        <dbReference type="Proteomes" id="UP000270185"/>
    </source>
</evidence>
<dbReference type="InterPro" id="IPR001173">
    <property type="entry name" value="Glyco_trans_2-like"/>
</dbReference>
<dbReference type="InterPro" id="IPR029044">
    <property type="entry name" value="Nucleotide-diphossugar_trans"/>
</dbReference>
<dbReference type="AlphaFoldDB" id="A0A3G8XNJ3"/>
<dbReference type="Proteomes" id="UP000270185">
    <property type="component" value="Chromosome"/>
</dbReference>
<feature type="domain" description="Glycosyltransferase 2-like" evidence="1">
    <location>
        <begin position="4"/>
        <end position="129"/>
    </location>
</feature>
<proteinExistence type="predicted"/>
<protein>
    <submittedName>
        <fullName evidence="2">Glycosyltransferase family 2 protein</fullName>
    </submittedName>
</protein>
<dbReference type="EMBL" id="CP034159">
    <property type="protein sequence ID" value="AZI33337.1"/>
    <property type="molecule type" value="Genomic_DNA"/>
</dbReference>
<dbReference type="PANTHER" id="PTHR22916:SF3">
    <property type="entry name" value="UDP-GLCNAC:BETAGAL BETA-1,3-N-ACETYLGLUCOSAMINYLTRANSFERASE-LIKE PROTEIN 1"/>
    <property type="match status" value="1"/>
</dbReference>
<keyword evidence="2" id="KW-0808">Transferase</keyword>
<dbReference type="CDD" id="cd00761">
    <property type="entry name" value="Glyco_tranf_GTA_type"/>
    <property type="match status" value="1"/>
</dbReference>
<dbReference type="SUPFAM" id="SSF53448">
    <property type="entry name" value="Nucleotide-diphospho-sugar transferases"/>
    <property type="match status" value="1"/>
</dbReference>